<keyword evidence="7 9" id="KW-0238">DNA-binding</keyword>
<dbReference type="NCBIfam" id="TIGR02395">
    <property type="entry name" value="rpoN_sigma"/>
    <property type="match status" value="1"/>
</dbReference>
<dbReference type="PROSITE" id="PS00717">
    <property type="entry name" value="SIGMA54_1"/>
    <property type="match status" value="1"/>
</dbReference>
<keyword evidence="6 9" id="KW-0731">Sigma factor</keyword>
<dbReference type="KEGG" id="naci:NUH88_08645"/>
<evidence type="ECO:0000313" key="13">
    <source>
        <dbReference type="EMBL" id="UUX51756.1"/>
    </source>
</evidence>
<feature type="domain" description="RNA polymerase sigma factor 54 DNA-binding" evidence="11">
    <location>
        <begin position="364"/>
        <end position="523"/>
    </location>
</feature>
<dbReference type="GO" id="GO:0001216">
    <property type="term" value="F:DNA-binding transcription activator activity"/>
    <property type="evidence" value="ECO:0007669"/>
    <property type="project" value="InterPro"/>
</dbReference>
<dbReference type="PROSITE" id="PS50044">
    <property type="entry name" value="SIGMA54_3"/>
    <property type="match status" value="1"/>
</dbReference>
<feature type="compositionally biased region" description="Low complexity" evidence="10">
    <location>
        <begin position="78"/>
        <end position="88"/>
    </location>
</feature>
<comment type="function">
    <text evidence="9">Sigma factors are initiation factors that promote the attachment of RNA polymerase to specific initiation sites and are then released.</text>
</comment>
<dbReference type="PANTHER" id="PTHR32248">
    <property type="entry name" value="RNA POLYMERASE SIGMA-54 FACTOR"/>
    <property type="match status" value="1"/>
</dbReference>
<organism evidence="13 14">
    <name type="scientific">Nisaea acidiphila</name>
    <dbReference type="NCBI Taxonomy" id="1862145"/>
    <lineage>
        <taxon>Bacteria</taxon>
        <taxon>Pseudomonadati</taxon>
        <taxon>Pseudomonadota</taxon>
        <taxon>Alphaproteobacteria</taxon>
        <taxon>Rhodospirillales</taxon>
        <taxon>Thalassobaculaceae</taxon>
        <taxon>Nisaea</taxon>
    </lineage>
</organism>
<dbReference type="GO" id="GO:0006352">
    <property type="term" value="P:DNA-templated transcription initiation"/>
    <property type="evidence" value="ECO:0007669"/>
    <property type="project" value="InterPro"/>
</dbReference>
<evidence type="ECO:0000256" key="3">
    <source>
        <dbReference type="ARBA" id="ARBA00022679"/>
    </source>
</evidence>
<evidence type="ECO:0000259" key="12">
    <source>
        <dbReference type="Pfam" id="PF04963"/>
    </source>
</evidence>
<reference evidence="13" key="1">
    <citation type="submission" date="2022-08" db="EMBL/GenBank/DDBJ databases">
        <title>Nisaea acidiphila sp. nov., isolated from a marine algal debris and emended description of the genus Nisaea Urios et al. 2008.</title>
        <authorList>
            <person name="Kwon K."/>
        </authorList>
    </citation>
    <scope>NUCLEOTIDE SEQUENCE</scope>
    <source>
        <strain evidence="13">MEBiC11861</strain>
    </source>
</reference>
<evidence type="ECO:0000256" key="5">
    <source>
        <dbReference type="ARBA" id="ARBA00023015"/>
    </source>
</evidence>
<dbReference type="Pfam" id="PF04963">
    <property type="entry name" value="Sigma54_CBD"/>
    <property type="match status" value="1"/>
</dbReference>
<dbReference type="PIRSF" id="PIRSF000774">
    <property type="entry name" value="RpoN"/>
    <property type="match status" value="1"/>
</dbReference>
<keyword evidence="3 9" id="KW-0808">Transferase</keyword>
<dbReference type="PANTHER" id="PTHR32248:SF4">
    <property type="entry name" value="RNA POLYMERASE SIGMA-54 FACTOR"/>
    <property type="match status" value="1"/>
</dbReference>
<keyword evidence="8 9" id="KW-0804">Transcription</keyword>
<dbReference type="PROSITE" id="PS00718">
    <property type="entry name" value="SIGMA54_2"/>
    <property type="match status" value="1"/>
</dbReference>
<feature type="domain" description="RNA polymerase sigma factor 54 core-binding" evidence="12">
    <location>
        <begin position="163"/>
        <end position="349"/>
    </location>
</feature>
<dbReference type="Proteomes" id="UP001060336">
    <property type="component" value="Chromosome"/>
</dbReference>
<keyword evidence="5 9" id="KW-0805">Transcription regulation</keyword>
<evidence type="ECO:0000256" key="7">
    <source>
        <dbReference type="ARBA" id="ARBA00023125"/>
    </source>
</evidence>
<evidence type="ECO:0000256" key="4">
    <source>
        <dbReference type="ARBA" id="ARBA00022695"/>
    </source>
</evidence>
<dbReference type="Pfam" id="PF00309">
    <property type="entry name" value="Sigma54_AID"/>
    <property type="match status" value="1"/>
</dbReference>
<dbReference type="Gene3D" id="1.10.10.1330">
    <property type="entry name" value="RNA polymerase sigma-54 factor, core-binding domain"/>
    <property type="match status" value="1"/>
</dbReference>
<evidence type="ECO:0000256" key="8">
    <source>
        <dbReference type="ARBA" id="ARBA00023163"/>
    </source>
</evidence>
<dbReference type="Gene3D" id="1.10.10.60">
    <property type="entry name" value="Homeodomain-like"/>
    <property type="match status" value="1"/>
</dbReference>
<gene>
    <name evidence="13" type="primary">rpoN</name>
    <name evidence="13" type="ORF">NUH88_08645</name>
</gene>
<dbReference type="EMBL" id="CP102480">
    <property type="protein sequence ID" value="UUX51756.1"/>
    <property type="molecule type" value="Genomic_DNA"/>
</dbReference>
<evidence type="ECO:0000313" key="14">
    <source>
        <dbReference type="Proteomes" id="UP001060336"/>
    </source>
</evidence>
<dbReference type="PRINTS" id="PR00045">
    <property type="entry name" value="SIGMA54FCT"/>
</dbReference>
<evidence type="ECO:0000256" key="2">
    <source>
        <dbReference type="ARBA" id="ARBA00022478"/>
    </source>
</evidence>
<protein>
    <recommendedName>
        <fullName evidence="9">RNA polymerase sigma-54 factor</fullName>
    </recommendedName>
</protein>
<evidence type="ECO:0000256" key="10">
    <source>
        <dbReference type="SAM" id="MobiDB-lite"/>
    </source>
</evidence>
<dbReference type="RefSeq" id="WP_257771428.1">
    <property type="nucleotide sequence ID" value="NZ_CP102480.1"/>
</dbReference>
<dbReference type="GO" id="GO:0016987">
    <property type="term" value="F:sigma factor activity"/>
    <property type="evidence" value="ECO:0007669"/>
    <property type="project" value="UniProtKB-KW"/>
</dbReference>
<dbReference type="Pfam" id="PF04552">
    <property type="entry name" value="Sigma54_DBD"/>
    <property type="match status" value="1"/>
</dbReference>
<feature type="region of interest" description="Disordered" evidence="10">
    <location>
        <begin position="78"/>
        <end position="162"/>
    </location>
</feature>
<dbReference type="InterPro" id="IPR007046">
    <property type="entry name" value="RNA_pol_sigma_54_core-bd"/>
</dbReference>
<keyword evidence="4 9" id="KW-0548">Nucleotidyltransferase</keyword>
<evidence type="ECO:0000256" key="1">
    <source>
        <dbReference type="ARBA" id="ARBA00008798"/>
    </source>
</evidence>
<dbReference type="AlphaFoldDB" id="A0A9J7AZT1"/>
<dbReference type="InterPro" id="IPR000394">
    <property type="entry name" value="RNA_pol_sigma_54"/>
</dbReference>
<dbReference type="NCBIfam" id="NF009118">
    <property type="entry name" value="PRK12469.1"/>
    <property type="match status" value="1"/>
</dbReference>
<sequence>MALSARLDLRQSQNLVMTPQLQQAIKLLQFNNLELSEFVEAELEQNPLLERDDGDGPATLEALEADNLAAYDKAVEGEAAPADGAAESGWDEAPDGPDTVDRTTSESLPAGGEDPGDTDYDNNWGSAGVEETDPSVTPTLGSWEASGSGSGSGRGGEDLPGLEESVGALKTLREHLLEQITLDIERSDERLIAADLLDLLDDAGYLTGDLEEVADRLGSDLEAVESVLGKLQALDPPGIFARNLSECLALQLKDRNRLDPAIQALLDNLPMLAKRDMAGLLKVCGVDAEDMAEMVEEIRSLNPKPGLAFEPDSSEPVVPDVLVRAAPDGSWVVELNPDTLPRVLINNAYLSQISRNPKNKADREYLSECHQSANWLVRSLHQRATTILKVAGEIVRQQDAFFQHGIQYLRPLVLRDIAAAIEMHESTVSRVTSNKFMATPRGIYELKYFFTSAIASSAGGDALSAEAVRFKIKKLIDEEPPNKVLSDDRIVEILKGEGVDIARRTIAKYREAMKIPSSVQRRREKSMGI</sequence>
<dbReference type="GO" id="GO:0016779">
    <property type="term" value="F:nucleotidyltransferase activity"/>
    <property type="evidence" value="ECO:0007669"/>
    <property type="project" value="UniProtKB-KW"/>
</dbReference>
<dbReference type="InterPro" id="IPR007634">
    <property type="entry name" value="RNA_pol_sigma_54_DNA-bd"/>
</dbReference>
<evidence type="ECO:0000259" key="11">
    <source>
        <dbReference type="Pfam" id="PF04552"/>
    </source>
</evidence>
<name>A0A9J7AZT1_9PROT</name>
<comment type="similarity">
    <text evidence="1 9">Belongs to the sigma-54 factor family.</text>
</comment>
<keyword evidence="14" id="KW-1185">Reference proteome</keyword>
<dbReference type="GO" id="GO:0003677">
    <property type="term" value="F:DNA binding"/>
    <property type="evidence" value="ECO:0007669"/>
    <property type="project" value="UniProtKB-KW"/>
</dbReference>
<dbReference type="InterPro" id="IPR038709">
    <property type="entry name" value="RpoN_core-bd_sf"/>
</dbReference>
<accession>A0A9J7AZT1</accession>
<proteinExistence type="inferred from homology"/>
<keyword evidence="2 9" id="KW-0240">DNA-directed RNA polymerase</keyword>
<dbReference type="NCBIfam" id="NF004596">
    <property type="entry name" value="PRK05932.1-3"/>
    <property type="match status" value="1"/>
</dbReference>
<evidence type="ECO:0000256" key="9">
    <source>
        <dbReference type="PIRNR" id="PIRNR000774"/>
    </source>
</evidence>
<evidence type="ECO:0000256" key="6">
    <source>
        <dbReference type="ARBA" id="ARBA00023082"/>
    </source>
</evidence>
<dbReference type="GO" id="GO:0000428">
    <property type="term" value="C:DNA-directed RNA polymerase complex"/>
    <property type="evidence" value="ECO:0007669"/>
    <property type="project" value="UniProtKB-KW"/>
</dbReference>